<keyword evidence="5" id="KW-1133">Transmembrane helix</keyword>
<protein>
    <submittedName>
        <fullName evidence="6">Spore germination protein</fullName>
    </submittedName>
</protein>
<dbReference type="GO" id="GO:0009847">
    <property type="term" value="P:spore germination"/>
    <property type="evidence" value="ECO:0007669"/>
    <property type="project" value="UniProtKB-UniRule"/>
</dbReference>
<dbReference type="EMBL" id="PKOZ01000001">
    <property type="protein sequence ID" value="PQD97252.1"/>
    <property type="molecule type" value="Genomic_DNA"/>
</dbReference>
<dbReference type="PIRSF" id="PIRSF005690">
    <property type="entry name" value="GerBA"/>
    <property type="match status" value="1"/>
</dbReference>
<dbReference type="Pfam" id="PF03323">
    <property type="entry name" value="GerA"/>
    <property type="match status" value="1"/>
</dbReference>
<dbReference type="GO" id="GO:0005886">
    <property type="term" value="C:plasma membrane"/>
    <property type="evidence" value="ECO:0007669"/>
    <property type="project" value="UniProtKB-SubCell"/>
</dbReference>
<dbReference type="InterPro" id="IPR050768">
    <property type="entry name" value="UPF0353/GerABKA_families"/>
</dbReference>
<dbReference type="PANTHER" id="PTHR22550:SF9">
    <property type="entry name" value="STAGE V SPORULATION PROTEIN AF"/>
    <property type="match status" value="1"/>
</dbReference>
<keyword evidence="7" id="KW-1185">Reference proteome</keyword>
<keyword evidence="5" id="KW-0812">Transmembrane</keyword>
<dbReference type="PANTHER" id="PTHR22550">
    <property type="entry name" value="SPORE GERMINATION PROTEIN"/>
    <property type="match status" value="1"/>
</dbReference>
<reference evidence="6 7" key="1">
    <citation type="submission" date="2017-12" db="EMBL/GenBank/DDBJ databases">
        <title>Taxonomic description and draft genome of Pradoshia cofamensis Gen. nov., sp. nov., a thermotolerant bacillale isolated from anterior gut of earthworm Eisenia fetida.</title>
        <authorList>
            <person name="Saha T."/>
            <person name="Chakraborty R."/>
        </authorList>
    </citation>
    <scope>NUCLEOTIDE SEQUENCE [LARGE SCALE GENOMIC DNA]</scope>
    <source>
        <strain evidence="6 7">EAG3</strain>
    </source>
</reference>
<feature type="transmembrane region" description="Helical" evidence="5">
    <location>
        <begin position="432"/>
        <end position="449"/>
    </location>
</feature>
<comment type="subcellular location">
    <subcellularLocation>
        <location evidence="4">Cell membrane</location>
    </subcellularLocation>
    <subcellularLocation>
        <location evidence="1">Membrane</location>
        <topology evidence="1">Multi-pass membrane protein</topology>
    </subcellularLocation>
</comment>
<comment type="similarity">
    <text evidence="2 4">Belongs to the GerABKA family.</text>
</comment>
<comment type="caution">
    <text evidence="6">The sequence shown here is derived from an EMBL/GenBank/DDBJ whole genome shotgun (WGS) entry which is preliminary data.</text>
</comment>
<evidence type="ECO:0000256" key="2">
    <source>
        <dbReference type="ARBA" id="ARBA00005278"/>
    </source>
</evidence>
<evidence type="ECO:0000256" key="3">
    <source>
        <dbReference type="ARBA" id="ARBA00023136"/>
    </source>
</evidence>
<keyword evidence="3 4" id="KW-0472">Membrane</keyword>
<gene>
    <name evidence="6" type="ORF">CYL18_02965</name>
</gene>
<name>A0A2S7N5A0_9BACI</name>
<feature type="transmembrane region" description="Helical" evidence="5">
    <location>
        <begin position="275"/>
        <end position="296"/>
    </location>
</feature>
<evidence type="ECO:0000256" key="5">
    <source>
        <dbReference type="SAM" id="Phobius"/>
    </source>
</evidence>
<accession>A0A2S7N5A0</accession>
<feature type="transmembrane region" description="Helical" evidence="5">
    <location>
        <begin position="346"/>
        <end position="365"/>
    </location>
</feature>
<dbReference type="AlphaFoldDB" id="A0A2S7N5A0"/>
<evidence type="ECO:0000256" key="4">
    <source>
        <dbReference type="PIRNR" id="PIRNR005690"/>
    </source>
</evidence>
<organism evidence="6 7">
    <name type="scientific">Pradoshia eiseniae</name>
    <dbReference type="NCBI Taxonomy" id="2064768"/>
    <lineage>
        <taxon>Bacteria</taxon>
        <taxon>Bacillati</taxon>
        <taxon>Bacillota</taxon>
        <taxon>Bacilli</taxon>
        <taxon>Bacillales</taxon>
        <taxon>Bacillaceae</taxon>
        <taxon>Pradoshia</taxon>
    </lineage>
</organism>
<feature type="transmembrane region" description="Helical" evidence="5">
    <location>
        <begin position="371"/>
        <end position="390"/>
    </location>
</feature>
<feature type="transmembrane region" description="Helical" evidence="5">
    <location>
        <begin position="397"/>
        <end position="420"/>
    </location>
</feature>
<evidence type="ECO:0000313" key="7">
    <source>
        <dbReference type="Proteomes" id="UP000239663"/>
    </source>
</evidence>
<dbReference type="Proteomes" id="UP000239663">
    <property type="component" value="Unassembled WGS sequence"/>
</dbReference>
<proteinExistence type="inferred from homology"/>
<evidence type="ECO:0000313" key="6">
    <source>
        <dbReference type="EMBL" id="PQD97252.1"/>
    </source>
</evidence>
<sequence>MENRVGLGVSFDLGVREITLRDVPIQIYYVNGLCDTAYIIEIMETLVAINEFEGIEHPNSDMYALVKNRLVQQSVDVKQTMDEMVDQVLSGLIAIIVDDSQKALIIDVRSYPGRTPQEPDTERITRGARDGYVENIIVNTALTRRRIRDERLRFEIMRVGERSKTDIAIGYIEGIANPHLVEIVKNELECIKVDGLTMAEKTVEEFLVKQNYNPYPLVRYTERADVGANHLLEGHVLIFVDTSPSIMIAPTTFFHHVQHAEEYRQSASVGTIIRWFRFLGIFSSLFLIPLWLLFVLEPHLLPKSLEFIGPSDNNHVHILVQIAFAEVGIELLRIASIHTPAPLSSAMGLIAAVLIGQIAIDVGWLVPEVLFYISIATIGSFATPSLELGLANKYVRYVLLLMTGAFHVPGLIIGSTLFVLFLSHLNTLSTPYLWPFIPFSPKALWRIIIRRPVPVSHFRPRILHPIDRKK</sequence>
<dbReference type="InterPro" id="IPR004995">
    <property type="entry name" value="Spore_Ger"/>
</dbReference>
<dbReference type="OrthoDB" id="9772630at2"/>
<evidence type="ECO:0000256" key="1">
    <source>
        <dbReference type="ARBA" id="ARBA00004141"/>
    </source>
</evidence>
<feature type="transmembrane region" description="Helical" evidence="5">
    <location>
        <begin position="316"/>
        <end position="334"/>
    </location>
</feature>